<feature type="transmembrane region" description="Helical" evidence="6">
    <location>
        <begin position="95"/>
        <end position="117"/>
    </location>
</feature>
<keyword evidence="2" id="KW-1003">Cell membrane</keyword>
<proteinExistence type="predicted"/>
<dbReference type="Proteomes" id="UP000030889">
    <property type="component" value="Unassembled WGS sequence"/>
</dbReference>
<dbReference type="EMBL" id="JRGF01000006">
    <property type="protein sequence ID" value="KHE42137.1"/>
    <property type="molecule type" value="Genomic_DNA"/>
</dbReference>
<comment type="caution">
    <text evidence="7">The sequence shown here is derived from an EMBL/GenBank/DDBJ whole genome shotgun (WGS) entry which is preliminary data.</text>
</comment>
<reference evidence="7 8" key="1">
    <citation type="submission" date="2014-09" db="EMBL/GenBank/DDBJ databases">
        <title>Alistipes sp. 627, sp. nov., a novel member of the family Rikenellaceae isolated from human faeces.</title>
        <authorList>
            <person name="Shkoporov A.N."/>
            <person name="Chaplin A.V."/>
            <person name="Motuzova O.V."/>
            <person name="Kafarskaia L.I."/>
            <person name="Khokhlova E.V."/>
            <person name="Efimov B.A."/>
        </authorList>
    </citation>
    <scope>NUCLEOTIDE SEQUENCE [LARGE SCALE GENOMIC DNA]</scope>
    <source>
        <strain evidence="7 8">627</strain>
    </source>
</reference>
<feature type="transmembrane region" description="Helical" evidence="6">
    <location>
        <begin position="48"/>
        <end position="75"/>
    </location>
</feature>
<keyword evidence="4 6" id="KW-1133">Transmembrane helix</keyword>
<feature type="transmembrane region" description="Helical" evidence="6">
    <location>
        <begin position="12"/>
        <end position="36"/>
    </location>
</feature>
<dbReference type="PANTHER" id="PTHR33529">
    <property type="entry name" value="SLR0882 PROTEIN-RELATED"/>
    <property type="match status" value="1"/>
</dbReference>
<feature type="transmembrane region" description="Helical" evidence="6">
    <location>
        <begin position="403"/>
        <end position="420"/>
    </location>
</feature>
<keyword evidence="3 6" id="KW-0812">Transmembrane</keyword>
<feature type="transmembrane region" description="Helical" evidence="6">
    <location>
        <begin position="432"/>
        <end position="455"/>
    </location>
</feature>
<keyword evidence="8" id="KW-1185">Reference proteome</keyword>
<dbReference type="InterPro" id="IPR005495">
    <property type="entry name" value="LptG/LptF_permease"/>
</dbReference>
<organism evidence="7 8">
    <name type="scientific">Alistipes inops</name>
    <dbReference type="NCBI Taxonomy" id="1501391"/>
    <lineage>
        <taxon>Bacteria</taxon>
        <taxon>Pseudomonadati</taxon>
        <taxon>Bacteroidota</taxon>
        <taxon>Bacteroidia</taxon>
        <taxon>Bacteroidales</taxon>
        <taxon>Rikenellaceae</taxon>
        <taxon>Alistipes</taxon>
    </lineage>
</organism>
<name>A0ABR4YIY9_9BACT</name>
<dbReference type="PANTHER" id="PTHR33529:SF6">
    <property type="entry name" value="YJGP_YJGQ FAMILY PERMEASE"/>
    <property type="match status" value="1"/>
</dbReference>
<evidence type="ECO:0000256" key="6">
    <source>
        <dbReference type="SAM" id="Phobius"/>
    </source>
</evidence>
<sequence>MKTLDKFILKSYIGPMILTFFIVSFIFLMNFLWLYIDDLVGKGLDFGVILELLGYASATTIPMSLPLATLLAAIMTMGNLGENNELLAMKSAGISLPRILAPLTVLVVFIAIGSFFASNNLVPYAWKQMNALIADIRQQKQTIEFKDGAFFNGIDDMSIRVGHQDRETGLLNDVLIYDTRNQSKNGTMSTTIADSGYIRLSDDKKYLLVTLYKGERYETRRDYQWYNESQFTQQTFDMQNAVIPLEGFDFERSSSDRFSHGTQTQSIARLEKDIDSLNIVVAREMARSYEPLLRNNLLQYDPVVMGMMDSVKTDYSYRRPEPVYERLDYMTLVQRKDILNNALMKAKNSRNAINYEEDSYKQNLNNLYRSEIEWHRKVSLPVSVMIFFLIGAPLGAIIRKGGLGMPVVVSVLFFVVYYIISMSGEKMARDGISTAFQGMWLSSFILLPIALYLIYKSTNDSNLFNMDWYRIQYAKLKEWVGRKRQHRKESKKHGTKEA</sequence>
<protein>
    <submittedName>
        <fullName evidence="7">Permease</fullName>
    </submittedName>
</protein>
<dbReference type="RefSeq" id="WP_022063526.1">
    <property type="nucleotide sequence ID" value="NZ_JRGF01000006.1"/>
</dbReference>
<evidence type="ECO:0000313" key="7">
    <source>
        <dbReference type="EMBL" id="KHE42137.1"/>
    </source>
</evidence>
<evidence type="ECO:0000256" key="1">
    <source>
        <dbReference type="ARBA" id="ARBA00004651"/>
    </source>
</evidence>
<accession>A0ABR4YIY9</accession>
<keyword evidence="5 6" id="KW-0472">Membrane</keyword>
<gene>
    <name evidence="7" type="ORF">LG35_06200</name>
</gene>
<evidence type="ECO:0000256" key="5">
    <source>
        <dbReference type="ARBA" id="ARBA00023136"/>
    </source>
</evidence>
<evidence type="ECO:0000256" key="3">
    <source>
        <dbReference type="ARBA" id="ARBA00022692"/>
    </source>
</evidence>
<dbReference type="Pfam" id="PF03739">
    <property type="entry name" value="LptF_LptG"/>
    <property type="match status" value="1"/>
</dbReference>
<evidence type="ECO:0000256" key="2">
    <source>
        <dbReference type="ARBA" id="ARBA00022475"/>
    </source>
</evidence>
<evidence type="ECO:0000256" key="4">
    <source>
        <dbReference type="ARBA" id="ARBA00022989"/>
    </source>
</evidence>
<comment type="subcellular location">
    <subcellularLocation>
        <location evidence="1">Cell membrane</location>
        <topology evidence="1">Multi-pass membrane protein</topology>
    </subcellularLocation>
</comment>
<feature type="transmembrane region" description="Helical" evidence="6">
    <location>
        <begin position="378"/>
        <end position="397"/>
    </location>
</feature>
<evidence type="ECO:0000313" key="8">
    <source>
        <dbReference type="Proteomes" id="UP000030889"/>
    </source>
</evidence>